<proteinExistence type="predicted"/>
<gene>
    <name evidence="5" type="ORF">A8C75_02205</name>
</gene>
<dbReference type="InterPro" id="IPR011711">
    <property type="entry name" value="GntR_C"/>
</dbReference>
<dbReference type="PANTHER" id="PTHR43537">
    <property type="entry name" value="TRANSCRIPTIONAL REGULATOR, GNTR FAMILY"/>
    <property type="match status" value="1"/>
</dbReference>
<dbReference type="GO" id="GO:0003677">
    <property type="term" value="F:DNA binding"/>
    <property type="evidence" value="ECO:0007669"/>
    <property type="project" value="UniProtKB-KW"/>
</dbReference>
<keyword evidence="6" id="KW-1185">Reference proteome</keyword>
<evidence type="ECO:0000313" key="6">
    <source>
        <dbReference type="Proteomes" id="UP000078070"/>
    </source>
</evidence>
<dbReference type="EMBL" id="CP015839">
    <property type="protein sequence ID" value="ANG61395.1"/>
    <property type="molecule type" value="Genomic_DNA"/>
</dbReference>
<dbReference type="Proteomes" id="UP000078070">
    <property type="component" value="Chromosome"/>
</dbReference>
<accession>A0A1A9EU37</accession>
<keyword evidence="2" id="KW-0238">DNA-binding</keyword>
<dbReference type="AlphaFoldDB" id="A0A1A9EU37"/>
<evidence type="ECO:0000256" key="2">
    <source>
        <dbReference type="ARBA" id="ARBA00023125"/>
    </source>
</evidence>
<dbReference type="SMART" id="SM00895">
    <property type="entry name" value="FCD"/>
    <property type="match status" value="1"/>
</dbReference>
<dbReference type="KEGG" id="mars:A8C75_02205"/>
<keyword evidence="1" id="KW-0805">Transcription regulation</keyword>
<evidence type="ECO:0000256" key="3">
    <source>
        <dbReference type="ARBA" id="ARBA00023163"/>
    </source>
</evidence>
<dbReference type="OrthoDB" id="9028214at2"/>
<dbReference type="SUPFAM" id="SSF46785">
    <property type="entry name" value="Winged helix' DNA-binding domain"/>
    <property type="match status" value="1"/>
</dbReference>
<keyword evidence="3" id="KW-0804">Transcription</keyword>
<dbReference type="Gene3D" id="1.10.10.10">
    <property type="entry name" value="Winged helix-like DNA-binding domain superfamily/Winged helix DNA-binding domain"/>
    <property type="match status" value="1"/>
</dbReference>
<sequence>MAAQFALISGSSRNLNVQVAREIAVKILSGEVKEGAIIGGEIAMCQQFGVSRTALREAIKLLTSKGMVESRPKVGTRVCCRTHWNMLDVQLLEWLASIETTDDIYQEFLELRRAIEPEATALTAERATKEQRIELTNIFHRMVEVSENFDQDAWTVVDSQFHRMIFISTGNSFYVPFGNVLTSMFKWFIRFSSKEGGVCLKEHRAIYEAIMSGDSVKARQASLSLMQSHKHRLTPDEQQKKLEAAALSV</sequence>
<dbReference type="InterPro" id="IPR000524">
    <property type="entry name" value="Tscrpt_reg_HTH_GntR"/>
</dbReference>
<dbReference type="PANTHER" id="PTHR43537:SF44">
    <property type="entry name" value="GNTR FAMILY REGULATORY PROTEIN"/>
    <property type="match status" value="1"/>
</dbReference>
<feature type="domain" description="HTH gntR-type" evidence="4">
    <location>
        <begin position="13"/>
        <end position="81"/>
    </location>
</feature>
<organism evidence="5 6">
    <name type="scientific">Marinobacterium aestuarii</name>
    <dbReference type="NCBI Taxonomy" id="1821621"/>
    <lineage>
        <taxon>Bacteria</taxon>
        <taxon>Pseudomonadati</taxon>
        <taxon>Pseudomonadota</taxon>
        <taxon>Gammaproteobacteria</taxon>
        <taxon>Oceanospirillales</taxon>
        <taxon>Oceanospirillaceae</taxon>
        <taxon>Marinobacterium</taxon>
    </lineage>
</organism>
<dbReference type="RefSeq" id="WP_067377486.1">
    <property type="nucleotide sequence ID" value="NZ_CP015839.1"/>
</dbReference>
<dbReference type="STRING" id="1821621.A8C75_02205"/>
<evidence type="ECO:0000313" key="5">
    <source>
        <dbReference type="EMBL" id="ANG61395.1"/>
    </source>
</evidence>
<dbReference type="Gene3D" id="1.20.120.530">
    <property type="entry name" value="GntR ligand-binding domain-like"/>
    <property type="match status" value="1"/>
</dbReference>
<dbReference type="SUPFAM" id="SSF48008">
    <property type="entry name" value="GntR ligand-binding domain-like"/>
    <property type="match status" value="1"/>
</dbReference>
<evidence type="ECO:0000256" key="1">
    <source>
        <dbReference type="ARBA" id="ARBA00023015"/>
    </source>
</evidence>
<reference evidence="6" key="1">
    <citation type="submission" date="2016-05" db="EMBL/GenBank/DDBJ databases">
        <authorList>
            <person name="Baek K."/>
            <person name="Yang S.-J."/>
        </authorList>
    </citation>
    <scope>NUCLEOTIDE SEQUENCE [LARGE SCALE GENOMIC DNA]</scope>
    <source>
        <strain evidence="6">ST58-10</strain>
    </source>
</reference>
<dbReference type="Pfam" id="PF00392">
    <property type="entry name" value="GntR"/>
    <property type="match status" value="1"/>
</dbReference>
<dbReference type="CDD" id="cd07377">
    <property type="entry name" value="WHTH_GntR"/>
    <property type="match status" value="1"/>
</dbReference>
<dbReference type="PRINTS" id="PR00035">
    <property type="entry name" value="HTHGNTR"/>
</dbReference>
<protein>
    <submittedName>
        <fullName evidence="5">GntR family transcriptional regulator</fullName>
    </submittedName>
</protein>
<dbReference type="InterPro" id="IPR008920">
    <property type="entry name" value="TF_FadR/GntR_C"/>
</dbReference>
<dbReference type="InterPro" id="IPR036388">
    <property type="entry name" value="WH-like_DNA-bd_sf"/>
</dbReference>
<dbReference type="SMART" id="SM00345">
    <property type="entry name" value="HTH_GNTR"/>
    <property type="match status" value="1"/>
</dbReference>
<dbReference type="InterPro" id="IPR036390">
    <property type="entry name" value="WH_DNA-bd_sf"/>
</dbReference>
<reference evidence="5 6" key="2">
    <citation type="journal article" date="2018" name="Int. J. Syst. Evol. Microbiol.">
        <title>Marinobacterium aestuarii sp. nov., a benzene-degrading marine bacterium isolated from estuary sediment.</title>
        <authorList>
            <person name="Bae S.S."/>
            <person name="Jung J."/>
            <person name="Chung D."/>
            <person name="Baek K."/>
        </authorList>
    </citation>
    <scope>NUCLEOTIDE SEQUENCE [LARGE SCALE GENOMIC DNA]</scope>
    <source>
        <strain evidence="5 6">ST58-10</strain>
    </source>
</reference>
<dbReference type="PROSITE" id="PS50949">
    <property type="entry name" value="HTH_GNTR"/>
    <property type="match status" value="1"/>
</dbReference>
<dbReference type="Pfam" id="PF07729">
    <property type="entry name" value="FCD"/>
    <property type="match status" value="1"/>
</dbReference>
<evidence type="ECO:0000259" key="4">
    <source>
        <dbReference type="PROSITE" id="PS50949"/>
    </source>
</evidence>
<dbReference type="GO" id="GO:0003700">
    <property type="term" value="F:DNA-binding transcription factor activity"/>
    <property type="evidence" value="ECO:0007669"/>
    <property type="project" value="InterPro"/>
</dbReference>
<name>A0A1A9EU37_9GAMM</name>